<comment type="similarity">
    <text evidence="2">Belongs to the CPA3 antiporters (TC 2.A.63) subunit D family.</text>
</comment>
<dbReference type="InterPro" id="IPR003918">
    <property type="entry name" value="NADH_UbQ_OxRdtase"/>
</dbReference>
<dbReference type="PANTHER" id="PTHR42703">
    <property type="entry name" value="NADH DEHYDROGENASE"/>
    <property type="match status" value="1"/>
</dbReference>
<feature type="transmembrane region" description="Helical" evidence="9">
    <location>
        <begin position="325"/>
        <end position="347"/>
    </location>
</feature>
<feature type="transmembrane region" description="Helical" evidence="9">
    <location>
        <begin position="269"/>
        <end position="292"/>
    </location>
</feature>
<keyword evidence="4" id="KW-1003">Cell membrane</keyword>
<feature type="transmembrane region" description="Helical" evidence="9">
    <location>
        <begin position="240"/>
        <end position="263"/>
    </location>
</feature>
<feature type="transmembrane region" description="Helical" evidence="9">
    <location>
        <begin position="68"/>
        <end position="95"/>
    </location>
</feature>
<evidence type="ECO:0000313" key="11">
    <source>
        <dbReference type="EMBL" id="MFD1861585.1"/>
    </source>
</evidence>
<evidence type="ECO:0000256" key="8">
    <source>
        <dbReference type="RuleBase" id="RU000320"/>
    </source>
</evidence>
<evidence type="ECO:0000256" key="7">
    <source>
        <dbReference type="ARBA" id="ARBA00023136"/>
    </source>
</evidence>
<dbReference type="EMBL" id="JBHUFW010000002">
    <property type="protein sequence ID" value="MFD1861585.1"/>
    <property type="molecule type" value="Genomic_DNA"/>
</dbReference>
<keyword evidence="6 9" id="KW-1133">Transmembrane helix</keyword>
<feature type="transmembrane region" description="Helical" evidence="9">
    <location>
        <begin position="299"/>
        <end position="319"/>
    </location>
</feature>
<feature type="domain" description="NADH:quinone oxidoreductase/Mrp antiporter transmembrane" evidence="10">
    <location>
        <begin position="127"/>
        <end position="416"/>
    </location>
</feature>
<evidence type="ECO:0000256" key="3">
    <source>
        <dbReference type="ARBA" id="ARBA00022449"/>
    </source>
</evidence>
<keyword evidence="3" id="KW-0050">Antiport</keyword>
<dbReference type="PRINTS" id="PR01437">
    <property type="entry name" value="NUOXDRDTASE4"/>
</dbReference>
<evidence type="ECO:0000256" key="6">
    <source>
        <dbReference type="ARBA" id="ARBA00022989"/>
    </source>
</evidence>
<keyword evidence="7 9" id="KW-0472">Membrane</keyword>
<dbReference type="InterPro" id="IPR001750">
    <property type="entry name" value="ND/Mrp_TM"/>
</dbReference>
<evidence type="ECO:0000259" key="10">
    <source>
        <dbReference type="Pfam" id="PF00361"/>
    </source>
</evidence>
<keyword evidence="3" id="KW-0813">Transport</keyword>
<evidence type="ECO:0000256" key="9">
    <source>
        <dbReference type="SAM" id="Phobius"/>
    </source>
</evidence>
<gene>
    <name evidence="11" type="ORF">ACFSDB_01535</name>
</gene>
<dbReference type="NCBIfam" id="NF005818">
    <property type="entry name" value="PRK07691.1"/>
    <property type="match status" value="1"/>
</dbReference>
<feature type="transmembrane region" description="Helical" evidence="9">
    <location>
        <begin position="367"/>
        <end position="389"/>
    </location>
</feature>
<accession>A0ABW4QDD6</accession>
<organism evidence="11 12">
    <name type="scientific">Planococcus chinensis</name>
    <dbReference type="NCBI Taxonomy" id="272917"/>
    <lineage>
        <taxon>Bacteria</taxon>
        <taxon>Bacillati</taxon>
        <taxon>Bacillota</taxon>
        <taxon>Bacilli</taxon>
        <taxon>Bacillales</taxon>
        <taxon>Caryophanaceae</taxon>
        <taxon>Planococcus</taxon>
    </lineage>
</organism>
<sequence>MNNLILLPMLLPILAGVTLIFLRTFGRLQAWFSIAVMVSVAAISTFLLHTIQTEGILRLDFGGWAPPFGILFVADSFSLLLVLTTSVVALVCLLYALFTTGKLLESMYFYPTVLFLIAGVNGSFLTGDLFNLFVCFEVMLLSSYVLLTLGGSKRQLREAVKYVAINIVSSWFFLVALAYLYGTVGTLNMAHIAIRVAEAGQGPLLTTISIVFLTVFSLKAGLLLYFWLPGSYSTPPTVVSALFGALLTKVGIYALFRVFSLIFNHHPDITHTIIGVMAALTLIGGSLGAIAYNDIRKIAAYNIVISVGFLLVGLAVFTPEAIEGAVYYLIHDMVAKALLFLLIGTMISMTDTTQLSQMSGLMKNYPLLGWSFFIAMLSLAGIPPLSGFIGKVLISQGAIAGGNYVLLALALLSSLFVLYSLLRIFKSSFWGETIISKEDQVPLQNRFLVPTLILVLLTFGIGFGTESLSVYVTDAADTLMNPDVYTDAILEGDGQ</sequence>
<keyword evidence="5 8" id="KW-0812">Transmembrane</keyword>
<feature type="transmembrane region" description="Helical" evidence="9">
    <location>
        <begin position="6"/>
        <end position="23"/>
    </location>
</feature>
<evidence type="ECO:0000256" key="2">
    <source>
        <dbReference type="ARBA" id="ARBA00005346"/>
    </source>
</evidence>
<keyword evidence="12" id="KW-1185">Reference proteome</keyword>
<comment type="caution">
    <text evidence="11">The sequence shown here is derived from an EMBL/GenBank/DDBJ whole genome shotgun (WGS) entry which is preliminary data.</text>
</comment>
<evidence type="ECO:0000256" key="1">
    <source>
        <dbReference type="ARBA" id="ARBA00004651"/>
    </source>
</evidence>
<dbReference type="NCBIfam" id="NF009306">
    <property type="entry name" value="PRK12663.1"/>
    <property type="match status" value="1"/>
</dbReference>
<feature type="transmembrane region" description="Helical" evidence="9">
    <location>
        <begin position="107"/>
        <end position="124"/>
    </location>
</feature>
<evidence type="ECO:0000313" key="12">
    <source>
        <dbReference type="Proteomes" id="UP001597273"/>
    </source>
</evidence>
<proteinExistence type="inferred from homology"/>
<feature type="transmembrane region" description="Helical" evidence="9">
    <location>
        <begin position="443"/>
        <end position="463"/>
    </location>
</feature>
<feature type="transmembrane region" description="Helical" evidence="9">
    <location>
        <begin position="401"/>
        <end position="422"/>
    </location>
</feature>
<evidence type="ECO:0000256" key="4">
    <source>
        <dbReference type="ARBA" id="ARBA00022475"/>
    </source>
</evidence>
<dbReference type="Proteomes" id="UP001597273">
    <property type="component" value="Unassembled WGS sequence"/>
</dbReference>
<feature type="transmembrane region" description="Helical" evidence="9">
    <location>
        <begin position="204"/>
        <end position="228"/>
    </location>
</feature>
<name>A0ABW4QDD6_9BACL</name>
<dbReference type="RefSeq" id="WP_204891405.1">
    <property type="nucleotide sequence ID" value="NZ_JBHUFW010000002.1"/>
</dbReference>
<comment type="subcellular location">
    <subcellularLocation>
        <location evidence="1">Cell membrane</location>
        <topology evidence="1">Multi-pass membrane protein</topology>
    </subcellularLocation>
    <subcellularLocation>
        <location evidence="8">Membrane</location>
        <topology evidence="8">Multi-pass membrane protein</topology>
    </subcellularLocation>
</comment>
<evidence type="ECO:0000256" key="5">
    <source>
        <dbReference type="ARBA" id="ARBA00022692"/>
    </source>
</evidence>
<feature type="transmembrane region" description="Helical" evidence="9">
    <location>
        <begin position="162"/>
        <end position="184"/>
    </location>
</feature>
<reference evidence="12" key="1">
    <citation type="journal article" date="2019" name="Int. J. Syst. Evol. Microbiol.">
        <title>The Global Catalogue of Microorganisms (GCM) 10K type strain sequencing project: providing services to taxonomists for standard genome sequencing and annotation.</title>
        <authorList>
            <consortium name="The Broad Institute Genomics Platform"/>
            <consortium name="The Broad Institute Genome Sequencing Center for Infectious Disease"/>
            <person name="Wu L."/>
            <person name="Ma J."/>
        </authorList>
    </citation>
    <scope>NUCLEOTIDE SEQUENCE [LARGE SCALE GENOMIC DNA]</scope>
    <source>
        <strain evidence="12">CGMCC 1.15475</strain>
    </source>
</reference>
<protein>
    <submittedName>
        <fullName evidence="11">Na+/H+ antiporter subunit D</fullName>
    </submittedName>
</protein>
<feature type="transmembrane region" description="Helical" evidence="9">
    <location>
        <begin position="30"/>
        <end position="48"/>
    </location>
</feature>
<feature type="transmembrane region" description="Helical" evidence="9">
    <location>
        <begin position="130"/>
        <end position="150"/>
    </location>
</feature>
<dbReference type="PANTHER" id="PTHR42703:SF1">
    <property type="entry name" value="NA(+)_H(+) ANTIPORTER SUBUNIT D1"/>
    <property type="match status" value="1"/>
</dbReference>
<dbReference type="InterPro" id="IPR050586">
    <property type="entry name" value="CPA3_Na-H_Antiporter_D"/>
</dbReference>
<dbReference type="Pfam" id="PF00361">
    <property type="entry name" value="Proton_antipo_M"/>
    <property type="match status" value="1"/>
</dbReference>